<gene>
    <name evidence="7" type="ORF">FO441_08050</name>
</gene>
<comment type="caution">
    <text evidence="7">The sequence shown here is derived from an EMBL/GenBank/DDBJ whole genome shotgun (WGS) entry which is preliminary data.</text>
</comment>
<keyword evidence="8" id="KW-1185">Reference proteome</keyword>
<organism evidence="7 8">
    <name type="scientific">Salinicoccus cyprini</name>
    <dbReference type="NCBI Taxonomy" id="2493691"/>
    <lineage>
        <taxon>Bacteria</taxon>
        <taxon>Bacillati</taxon>
        <taxon>Bacillota</taxon>
        <taxon>Bacilli</taxon>
        <taxon>Bacillales</taxon>
        <taxon>Staphylococcaceae</taxon>
        <taxon>Salinicoccus</taxon>
    </lineage>
</organism>
<sequence>MDNVYQDTPEVPGIKLRFKALFFDWLFILVCLVVVAILNFIITFFILDGIPQYTSVQAQLIATFCSVVPIILIFSYMEGRAPYASFGKRRTGLKVVYRGNPVAGSLIRNTMKFLPWQFGHMSTISGIYNGFDTPFYITFYALSMILVIVYIGMVFVRKDHRHPGDILAGSTVVKASEQ</sequence>
<feature type="transmembrane region" description="Helical" evidence="5">
    <location>
        <begin position="25"/>
        <end position="47"/>
    </location>
</feature>
<keyword evidence="4 5" id="KW-0472">Membrane</keyword>
<evidence type="ECO:0000256" key="2">
    <source>
        <dbReference type="ARBA" id="ARBA00022692"/>
    </source>
</evidence>
<name>A0A558ATS0_9STAP</name>
<reference evidence="7 8" key="1">
    <citation type="submission" date="2019-07" db="EMBL/GenBank/DDBJ databases">
        <title>Salinicoccus cyprini sp. nov., isolated from gastro-intestinal tract of mirror carp, Cyprinus carpio var. specularis, collected from Gobind Sagar Reservoir, Himachal Pradesh, India.</title>
        <authorList>
            <person name="Talwar C."/>
            <person name="Singh A.K."/>
            <person name="Lal R."/>
            <person name="Negi R.K."/>
        </authorList>
    </citation>
    <scope>NUCLEOTIDE SEQUENCE [LARGE SCALE GENOMIC DNA]</scope>
    <source>
        <strain evidence="7 8">CT19</strain>
    </source>
</reference>
<keyword evidence="3 5" id="KW-1133">Transmembrane helix</keyword>
<dbReference type="EMBL" id="VMSJ01000003">
    <property type="protein sequence ID" value="TVT27651.1"/>
    <property type="molecule type" value="Genomic_DNA"/>
</dbReference>
<dbReference type="OrthoDB" id="1450430at2"/>
<dbReference type="RefSeq" id="WP_145288413.1">
    <property type="nucleotide sequence ID" value="NZ_VMSJ01000003.1"/>
</dbReference>
<evidence type="ECO:0000313" key="7">
    <source>
        <dbReference type="EMBL" id="TVT27651.1"/>
    </source>
</evidence>
<evidence type="ECO:0000256" key="1">
    <source>
        <dbReference type="ARBA" id="ARBA00004141"/>
    </source>
</evidence>
<feature type="domain" description="RDD" evidence="6">
    <location>
        <begin position="12"/>
        <end position="169"/>
    </location>
</feature>
<evidence type="ECO:0000256" key="5">
    <source>
        <dbReference type="SAM" id="Phobius"/>
    </source>
</evidence>
<proteinExistence type="predicted"/>
<evidence type="ECO:0000313" key="8">
    <source>
        <dbReference type="Proteomes" id="UP000315103"/>
    </source>
</evidence>
<protein>
    <submittedName>
        <fullName evidence="7">RDD family protein</fullName>
    </submittedName>
</protein>
<feature type="transmembrane region" description="Helical" evidence="5">
    <location>
        <begin position="135"/>
        <end position="156"/>
    </location>
</feature>
<evidence type="ECO:0000259" key="6">
    <source>
        <dbReference type="Pfam" id="PF06271"/>
    </source>
</evidence>
<dbReference type="Pfam" id="PF06271">
    <property type="entry name" value="RDD"/>
    <property type="match status" value="1"/>
</dbReference>
<dbReference type="GO" id="GO:0016020">
    <property type="term" value="C:membrane"/>
    <property type="evidence" value="ECO:0007669"/>
    <property type="project" value="UniProtKB-SubCell"/>
</dbReference>
<comment type="subcellular location">
    <subcellularLocation>
        <location evidence="1">Membrane</location>
        <topology evidence="1">Multi-pass membrane protein</topology>
    </subcellularLocation>
</comment>
<feature type="transmembrane region" description="Helical" evidence="5">
    <location>
        <begin position="59"/>
        <end position="77"/>
    </location>
</feature>
<evidence type="ECO:0000256" key="3">
    <source>
        <dbReference type="ARBA" id="ARBA00022989"/>
    </source>
</evidence>
<dbReference type="AlphaFoldDB" id="A0A558ATS0"/>
<accession>A0A558ATS0</accession>
<dbReference type="Proteomes" id="UP000315103">
    <property type="component" value="Unassembled WGS sequence"/>
</dbReference>
<keyword evidence="2 5" id="KW-0812">Transmembrane</keyword>
<dbReference type="InterPro" id="IPR010432">
    <property type="entry name" value="RDD"/>
</dbReference>
<evidence type="ECO:0000256" key="4">
    <source>
        <dbReference type="ARBA" id="ARBA00023136"/>
    </source>
</evidence>